<feature type="domain" description="WH2" evidence="2">
    <location>
        <begin position="37"/>
        <end position="54"/>
    </location>
</feature>
<name>A0A9P6RE41_9FUNG</name>
<keyword evidence="4" id="KW-1185">Reference proteome</keyword>
<feature type="compositionally biased region" description="Polar residues" evidence="1">
    <location>
        <begin position="304"/>
        <end position="321"/>
    </location>
</feature>
<protein>
    <recommendedName>
        <fullName evidence="2">WH2 domain-containing protein</fullName>
    </recommendedName>
</protein>
<dbReference type="InterPro" id="IPR003124">
    <property type="entry name" value="WH2_dom"/>
</dbReference>
<evidence type="ECO:0000259" key="2">
    <source>
        <dbReference type="PROSITE" id="PS51082"/>
    </source>
</evidence>
<organism evidence="3 4">
    <name type="scientific">Linnemannia gamsii</name>
    <dbReference type="NCBI Taxonomy" id="64522"/>
    <lineage>
        <taxon>Eukaryota</taxon>
        <taxon>Fungi</taxon>
        <taxon>Fungi incertae sedis</taxon>
        <taxon>Mucoromycota</taxon>
        <taxon>Mortierellomycotina</taxon>
        <taxon>Mortierellomycetes</taxon>
        <taxon>Mortierellales</taxon>
        <taxon>Mortierellaceae</taxon>
        <taxon>Linnemannia</taxon>
    </lineage>
</organism>
<comment type="caution">
    <text evidence="3">The sequence shown here is derived from an EMBL/GenBank/DDBJ whole genome shotgun (WGS) entry which is preliminary data.</text>
</comment>
<feature type="compositionally biased region" description="Pro residues" evidence="1">
    <location>
        <begin position="1"/>
        <end position="25"/>
    </location>
</feature>
<dbReference type="PROSITE" id="PS51082">
    <property type="entry name" value="WH2"/>
    <property type="match status" value="1"/>
</dbReference>
<accession>A0A9P6RE41</accession>
<feature type="compositionally biased region" description="Low complexity" evidence="1">
    <location>
        <begin position="92"/>
        <end position="101"/>
    </location>
</feature>
<feature type="compositionally biased region" description="Pro residues" evidence="1">
    <location>
        <begin position="142"/>
        <end position="180"/>
    </location>
</feature>
<evidence type="ECO:0000256" key="1">
    <source>
        <dbReference type="SAM" id="MobiDB-lite"/>
    </source>
</evidence>
<reference evidence="3" key="1">
    <citation type="journal article" date="2020" name="Fungal Divers.">
        <title>Resolving the Mortierellaceae phylogeny through synthesis of multi-gene phylogenetics and phylogenomics.</title>
        <authorList>
            <person name="Vandepol N."/>
            <person name="Liber J."/>
            <person name="Desiro A."/>
            <person name="Na H."/>
            <person name="Kennedy M."/>
            <person name="Barry K."/>
            <person name="Grigoriev I.V."/>
            <person name="Miller A.N."/>
            <person name="O'Donnell K."/>
            <person name="Stajich J.E."/>
            <person name="Bonito G."/>
        </authorList>
    </citation>
    <scope>NUCLEOTIDE SEQUENCE</scope>
    <source>
        <strain evidence="3">NVP60</strain>
    </source>
</reference>
<proteinExistence type="predicted"/>
<dbReference type="Proteomes" id="UP000823405">
    <property type="component" value="Unassembled WGS sequence"/>
</dbReference>
<evidence type="ECO:0000313" key="3">
    <source>
        <dbReference type="EMBL" id="KAG0317593.1"/>
    </source>
</evidence>
<dbReference type="SMART" id="SM00246">
    <property type="entry name" value="WH2"/>
    <property type="match status" value="1"/>
</dbReference>
<feature type="compositionally biased region" description="Pro residues" evidence="1">
    <location>
        <begin position="219"/>
        <end position="237"/>
    </location>
</feature>
<dbReference type="OrthoDB" id="2430277at2759"/>
<dbReference type="GO" id="GO:0003779">
    <property type="term" value="F:actin binding"/>
    <property type="evidence" value="ECO:0007669"/>
    <property type="project" value="InterPro"/>
</dbReference>
<sequence>MPPPPPPPPPPGGGPPPPPPPPGGGPPKAAAPAPSKDRNALLSQIQSGTRLKKAVTNDRSAPVVAATKSNGGGTALGRPPQIGGASNGGGSAASAATPSGAPQLGGLFAGGMPKLKSRSGGLDTGADSSANSNTSTPVRGLPKPPAIDSPARATPPTPKATPPSLPGRTPPPTRQAPLTPPSGGGGAPSLPNRGSPARSVPAPPPVNGSSNTSPARAIPAPPPTPGRTVPAVPPTPARSPNRTRLPPTAPIATPPALPGAGARPRSGSAPQRPLTTAVKAPEPPATEGRWTFRTAPDFPAPRPNHNQGSKVYPSGNSTGSSIPLDLSALAGVAAGRVPPPPPLGGGGRYR</sequence>
<dbReference type="AlphaFoldDB" id="A0A9P6RE41"/>
<dbReference type="EMBL" id="JAAAIN010000235">
    <property type="protein sequence ID" value="KAG0317593.1"/>
    <property type="molecule type" value="Genomic_DNA"/>
</dbReference>
<feature type="region of interest" description="Disordered" evidence="1">
    <location>
        <begin position="1"/>
        <end position="323"/>
    </location>
</feature>
<feature type="compositionally biased region" description="Pro residues" evidence="1">
    <location>
        <begin position="247"/>
        <end position="257"/>
    </location>
</feature>
<feature type="compositionally biased region" description="Low complexity" evidence="1">
    <location>
        <begin position="188"/>
        <end position="200"/>
    </location>
</feature>
<gene>
    <name evidence="3" type="ORF">BGZ97_005156</name>
</gene>
<evidence type="ECO:0000313" key="4">
    <source>
        <dbReference type="Proteomes" id="UP000823405"/>
    </source>
</evidence>
<dbReference type="Pfam" id="PF02205">
    <property type="entry name" value="WH2"/>
    <property type="match status" value="1"/>
</dbReference>
<feature type="compositionally biased region" description="Polar residues" evidence="1">
    <location>
        <begin position="126"/>
        <end position="137"/>
    </location>
</feature>